<dbReference type="PROSITE" id="PS51005">
    <property type="entry name" value="NAC"/>
    <property type="match status" value="1"/>
</dbReference>
<evidence type="ECO:0000256" key="6">
    <source>
        <dbReference type="SAM" id="MobiDB-lite"/>
    </source>
</evidence>
<feature type="transmembrane region" description="Helical" evidence="7">
    <location>
        <begin position="545"/>
        <end position="568"/>
    </location>
</feature>
<accession>A0A8X8W8B7</accession>
<keyword evidence="7" id="KW-0812">Transmembrane</keyword>
<comment type="subcellular location">
    <subcellularLocation>
        <location evidence="1">Nucleus</location>
    </subcellularLocation>
</comment>
<dbReference type="GO" id="GO:0005634">
    <property type="term" value="C:nucleus"/>
    <property type="evidence" value="ECO:0007669"/>
    <property type="project" value="UniProtKB-SubCell"/>
</dbReference>
<comment type="caution">
    <text evidence="9">The sequence shown here is derived from an EMBL/GenBank/DDBJ whole genome shotgun (WGS) entry which is preliminary data.</text>
</comment>
<dbReference type="SUPFAM" id="SSF101941">
    <property type="entry name" value="NAC domain"/>
    <property type="match status" value="1"/>
</dbReference>
<organism evidence="9">
    <name type="scientific">Salvia splendens</name>
    <name type="common">Scarlet sage</name>
    <dbReference type="NCBI Taxonomy" id="180675"/>
    <lineage>
        <taxon>Eukaryota</taxon>
        <taxon>Viridiplantae</taxon>
        <taxon>Streptophyta</taxon>
        <taxon>Embryophyta</taxon>
        <taxon>Tracheophyta</taxon>
        <taxon>Spermatophyta</taxon>
        <taxon>Magnoliopsida</taxon>
        <taxon>eudicotyledons</taxon>
        <taxon>Gunneridae</taxon>
        <taxon>Pentapetalae</taxon>
        <taxon>asterids</taxon>
        <taxon>lamiids</taxon>
        <taxon>Lamiales</taxon>
        <taxon>Lamiaceae</taxon>
        <taxon>Nepetoideae</taxon>
        <taxon>Mentheae</taxon>
        <taxon>Salviinae</taxon>
        <taxon>Salvia</taxon>
        <taxon>Salvia subgen. Calosphace</taxon>
        <taxon>core Calosphace</taxon>
    </lineage>
</organism>
<gene>
    <name evidence="9" type="ORF">SASPL_151252</name>
</gene>
<dbReference type="InterPro" id="IPR036093">
    <property type="entry name" value="NAC_dom_sf"/>
</dbReference>
<evidence type="ECO:0000256" key="7">
    <source>
        <dbReference type="SAM" id="Phobius"/>
    </source>
</evidence>
<dbReference type="GO" id="GO:0006355">
    <property type="term" value="P:regulation of DNA-templated transcription"/>
    <property type="evidence" value="ECO:0007669"/>
    <property type="project" value="InterPro"/>
</dbReference>
<keyword evidence="10" id="KW-1185">Reference proteome</keyword>
<feature type="domain" description="NAC" evidence="8">
    <location>
        <begin position="17"/>
        <end position="167"/>
    </location>
</feature>
<evidence type="ECO:0000256" key="1">
    <source>
        <dbReference type="ARBA" id="ARBA00004123"/>
    </source>
</evidence>
<feature type="region of interest" description="Disordered" evidence="6">
    <location>
        <begin position="377"/>
        <end position="418"/>
    </location>
</feature>
<dbReference type="InterPro" id="IPR003441">
    <property type="entry name" value="NAC-dom"/>
</dbReference>
<evidence type="ECO:0000256" key="5">
    <source>
        <dbReference type="ARBA" id="ARBA00023242"/>
    </source>
</evidence>
<sequence length="569" mass="63435">MEIAIAGKKKKSSPNMLAPGFRFHPTDEELVRYYLRRKVCGRGFLFHAISDIDIYKAEPWDLPSFSKLKTRDLEWYFFSMLDKKYGNGARTNRATEKGYWKTTGKDRAVYHRGQIVGMKKTLVYHIGRAPKGQRTNWVMHEYRLTDLELERAGIHQDAFVLCRVFQKSGSGPKNGERYGAPFVEEEWLDDDSELILKAEAGEVVDFGDDAYLDGDDLEQILGSDIPSADSPLQSNCQPADGSFVEGTAESVDDGPKLLLNADDQYGELEQYDIPAPFDMDVRAVKHGFIGESSKSGNSDELDFLLDEPFQENPDYLPYGNVGFIEASDLSHPVEANTTHDDMLEEFFKLYDANVDNSQDFAYDSLAMLGSEDLIPGEPLFPFEEPEVGEKSTLPSGQPLNYNNGDAAPSSDKLDSSTYESGTQDALLLKAPSDFQYPFFKQASQMLGSIPAPPAYAAEFPSKDVMRRLNTLSQPSTSAHVTAGMFQIRNLSTDGNGVDKLLSKPANLNIVLSFGYSRGEDGSSRLESSISLLPGKTVAMMLSRGWFYFMFFWILVLSISYELGICICAK</sequence>
<dbReference type="GO" id="GO:0003677">
    <property type="term" value="F:DNA binding"/>
    <property type="evidence" value="ECO:0007669"/>
    <property type="project" value="UniProtKB-KW"/>
</dbReference>
<dbReference type="Gene3D" id="2.170.150.80">
    <property type="entry name" value="NAC domain"/>
    <property type="match status" value="1"/>
</dbReference>
<dbReference type="Pfam" id="PF02365">
    <property type="entry name" value="NAM"/>
    <property type="match status" value="1"/>
</dbReference>
<keyword evidence="4" id="KW-0804">Transcription</keyword>
<keyword evidence="5" id="KW-0539">Nucleus</keyword>
<dbReference type="AlphaFoldDB" id="A0A8X8W8B7"/>
<dbReference type="FunFam" id="2.170.150.80:FF:000002">
    <property type="entry name" value="Nac domain-containing protein 86"/>
    <property type="match status" value="1"/>
</dbReference>
<evidence type="ECO:0000256" key="4">
    <source>
        <dbReference type="ARBA" id="ARBA00023163"/>
    </source>
</evidence>
<dbReference type="PANTHER" id="PTHR31744">
    <property type="entry name" value="PROTEIN CUP-SHAPED COTYLEDON 2-RELATED"/>
    <property type="match status" value="1"/>
</dbReference>
<protein>
    <recommendedName>
        <fullName evidence="8">NAC domain-containing protein</fullName>
    </recommendedName>
</protein>
<evidence type="ECO:0000256" key="3">
    <source>
        <dbReference type="ARBA" id="ARBA00023125"/>
    </source>
</evidence>
<feature type="compositionally biased region" description="Polar residues" evidence="6">
    <location>
        <begin position="392"/>
        <end position="403"/>
    </location>
</feature>
<evidence type="ECO:0000313" key="9">
    <source>
        <dbReference type="EMBL" id="KAG6389778.1"/>
    </source>
</evidence>
<dbReference type="PANTHER" id="PTHR31744:SF210">
    <property type="entry name" value="NAC DOMAIN-CONTAINING PROTEIN 86-LIKE"/>
    <property type="match status" value="1"/>
</dbReference>
<name>A0A8X8W8B7_SALSN</name>
<reference evidence="9" key="1">
    <citation type="submission" date="2018-01" db="EMBL/GenBank/DDBJ databases">
        <authorList>
            <person name="Mao J.F."/>
        </authorList>
    </citation>
    <scope>NUCLEOTIDE SEQUENCE</scope>
    <source>
        <strain evidence="9">Huo1</strain>
        <tissue evidence="9">Leaf</tissue>
    </source>
</reference>
<evidence type="ECO:0000313" key="10">
    <source>
        <dbReference type="Proteomes" id="UP000298416"/>
    </source>
</evidence>
<keyword evidence="2" id="KW-0805">Transcription regulation</keyword>
<keyword evidence="3" id="KW-0238">DNA-binding</keyword>
<keyword evidence="7" id="KW-0472">Membrane</keyword>
<proteinExistence type="predicted"/>
<dbReference type="Proteomes" id="UP000298416">
    <property type="component" value="Unassembled WGS sequence"/>
</dbReference>
<reference evidence="9" key="2">
    <citation type="submission" date="2020-08" db="EMBL/GenBank/DDBJ databases">
        <title>Plant Genome Project.</title>
        <authorList>
            <person name="Zhang R.-G."/>
        </authorList>
    </citation>
    <scope>NUCLEOTIDE SEQUENCE</scope>
    <source>
        <strain evidence="9">Huo1</strain>
        <tissue evidence="9">Leaf</tissue>
    </source>
</reference>
<keyword evidence="7" id="KW-1133">Transmembrane helix</keyword>
<evidence type="ECO:0000256" key="2">
    <source>
        <dbReference type="ARBA" id="ARBA00023015"/>
    </source>
</evidence>
<dbReference type="EMBL" id="PNBA02000020">
    <property type="protein sequence ID" value="KAG6389778.1"/>
    <property type="molecule type" value="Genomic_DNA"/>
</dbReference>
<evidence type="ECO:0000259" key="8">
    <source>
        <dbReference type="PROSITE" id="PS51005"/>
    </source>
</evidence>